<evidence type="ECO:0000313" key="3">
    <source>
        <dbReference type="EMBL" id="AXC13480.1"/>
    </source>
</evidence>
<dbReference type="InterPro" id="IPR001789">
    <property type="entry name" value="Sig_transdc_resp-reg_receiver"/>
</dbReference>
<dbReference type="EMBL" id="CP030840">
    <property type="protein sequence ID" value="AXC13480.1"/>
    <property type="molecule type" value="Genomic_DNA"/>
</dbReference>
<evidence type="ECO:0000256" key="1">
    <source>
        <dbReference type="PROSITE-ProRule" id="PRU00169"/>
    </source>
</evidence>
<accession>A0A2Z5G373</accession>
<dbReference type="InterPro" id="IPR011006">
    <property type="entry name" value="CheY-like_superfamily"/>
</dbReference>
<comment type="caution">
    <text evidence="1">Lacks conserved residue(s) required for the propagation of feature annotation.</text>
</comment>
<reference evidence="3 4" key="1">
    <citation type="journal article" date="2018" name="Front. Microbiol.">
        <title>Hydrolytic Capabilities as a Key to Environmental Success: Chitinolytic and Cellulolytic Acidobacteria From Acidic Sub-arctic Soils and Boreal Peatlands.</title>
        <authorList>
            <person name="Belova S.E."/>
            <person name="Ravin N.V."/>
            <person name="Pankratov T.A."/>
            <person name="Rakitin A.L."/>
            <person name="Ivanova A.A."/>
            <person name="Beletsky A.V."/>
            <person name="Mardanov A.V."/>
            <person name="Sinninghe Damste J.S."/>
            <person name="Dedysh S.N."/>
        </authorList>
    </citation>
    <scope>NUCLEOTIDE SEQUENCE [LARGE SCALE GENOMIC DNA]</scope>
    <source>
        <strain evidence="3 4">SBC82</strain>
    </source>
</reference>
<evidence type="ECO:0000313" key="4">
    <source>
        <dbReference type="Proteomes" id="UP000253606"/>
    </source>
</evidence>
<dbReference type="KEGG" id="abas:ACPOL_4203"/>
<protein>
    <recommendedName>
        <fullName evidence="2">Response regulatory domain-containing protein</fullName>
    </recommendedName>
</protein>
<name>A0A2Z5G373_9BACT</name>
<dbReference type="SUPFAM" id="SSF52172">
    <property type="entry name" value="CheY-like"/>
    <property type="match status" value="1"/>
</dbReference>
<keyword evidence="4" id="KW-1185">Reference proteome</keyword>
<dbReference type="Proteomes" id="UP000253606">
    <property type="component" value="Chromosome"/>
</dbReference>
<sequence length="120" mass="13379">MREDFRRKLTSFGMSPVLVSRAAELAHYVRHGEIYQVALIPAALQDSDWWSIWGDLALLNPKPAILVYAHTASFPLWSGVLEAGGYDVIVEPFTDEKLKGAVLRAAESFAQRSSEGPYQE</sequence>
<proteinExistence type="predicted"/>
<dbReference type="PROSITE" id="PS50110">
    <property type="entry name" value="RESPONSE_REGULATORY"/>
    <property type="match status" value="1"/>
</dbReference>
<dbReference type="OrthoDB" id="121574at2"/>
<organism evidence="3 4">
    <name type="scientific">Acidisarcina polymorpha</name>
    <dbReference type="NCBI Taxonomy" id="2211140"/>
    <lineage>
        <taxon>Bacteria</taxon>
        <taxon>Pseudomonadati</taxon>
        <taxon>Acidobacteriota</taxon>
        <taxon>Terriglobia</taxon>
        <taxon>Terriglobales</taxon>
        <taxon>Acidobacteriaceae</taxon>
        <taxon>Acidisarcina</taxon>
    </lineage>
</organism>
<dbReference type="GO" id="GO:0000160">
    <property type="term" value="P:phosphorelay signal transduction system"/>
    <property type="evidence" value="ECO:0007669"/>
    <property type="project" value="InterPro"/>
</dbReference>
<feature type="domain" description="Response regulatory" evidence="2">
    <location>
        <begin position="1"/>
        <end position="106"/>
    </location>
</feature>
<dbReference type="AlphaFoldDB" id="A0A2Z5G373"/>
<gene>
    <name evidence="3" type="ORF">ACPOL_4203</name>
</gene>
<evidence type="ECO:0000259" key="2">
    <source>
        <dbReference type="PROSITE" id="PS50110"/>
    </source>
</evidence>